<evidence type="ECO:0000256" key="3">
    <source>
        <dbReference type="SAM" id="MobiDB-lite"/>
    </source>
</evidence>
<comment type="similarity">
    <text evidence="1">Belongs to the glycosyltransferase 90 family.</text>
</comment>
<feature type="region of interest" description="Disordered" evidence="3">
    <location>
        <begin position="32"/>
        <end position="66"/>
    </location>
</feature>
<evidence type="ECO:0000313" key="7">
    <source>
        <dbReference type="Proteomes" id="UP000789595"/>
    </source>
</evidence>
<feature type="domain" description="Glycosyl transferase CAP10" evidence="5">
    <location>
        <begin position="174"/>
        <end position="445"/>
    </location>
</feature>
<reference evidence="6" key="1">
    <citation type="submission" date="2021-11" db="EMBL/GenBank/DDBJ databases">
        <authorList>
            <consortium name="Genoscope - CEA"/>
            <person name="William W."/>
        </authorList>
    </citation>
    <scope>NUCLEOTIDE SEQUENCE</scope>
</reference>
<dbReference type="PANTHER" id="PTHR12203">
    <property type="entry name" value="KDEL LYS-ASP-GLU-LEU CONTAINING - RELATED"/>
    <property type="match status" value="1"/>
</dbReference>
<feature type="signal peptide" evidence="4">
    <location>
        <begin position="1"/>
        <end position="16"/>
    </location>
</feature>
<evidence type="ECO:0000256" key="4">
    <source>
        <dbReference type="SAM" id="SignalP"/>
    </source>
</evidence>
<proteinExistence type="inferred from homology"/>
<comment type="caution">
    <text evidence="6">The sequence shown here is derived from an EMBL/GenBank/DDBJ whole genome shotgun (WGS) entry which is preliminary data.</text>
</comment>
<evidence type="ECO:0000259" key="5">
    <source>
        <dbReference type="SMART" id="SM00672"/>
    </source>
</evidence>
<accession>A0A8J2S9Y0</accession>
<dbReference type="InterPro" id="IPR006598">
    <property type="entry name" value="CAP10"/>
</dbReference>
<gene>
    <name evidence="6" type="ORF">PECAL_2P03090</name>
</gene>
<name>A0A8J2S9Y0_9STRA</name>
<evidence type="ECO:0000313" key="6">
    <source>
        <dbReference type="EMBL" id="CAH0367295.1"/>
    </source>
</evidence>
<dbReference type="InterPro" id="IPR051091">
    <property type="entry name" value="O-Glucosyltr/Glycosyltrsf_90"/>
</dbReference>
<dbReference type="Proteomes" id="UP000789595">
    <property type="component" value="Unassembled WGS sequence"/>
</dbReference>
<keyword evidence="4" id="KW-0732">Signal</keyword>
<sequence>MRCVWAALVAAACAAAQNEAVAALVAKYKKSAGGSPAAPTPARQPEAAPRDVAAAPARQPVAGRAATNDAANLNDVVGLFAWPKKPRTVWAAAKAAITGQPDAPRTFHARRPSAPAPSTNINDDVDAYFKKWRRVVPHCAPLMQGSCVYVAPNGGIVHARDMSLAKNAGSSKQMLADLQLRAVSASLQSVLPEDRWVSWNMVYTAAGPTKPRPWPTFAIGKREPHRPGLLMPNPFFGAPSWWARHNLLQIAASQKRSWATRLKKVLYRGACGPGARARLELMNLAESSNLLDVGFTGVDGFPSIQSCVDALAKKHEIRAAPSASRRAPHVAQTNYSQYRYLLHLPGAATGSYSRNLQYLWTQGSIVLVWNQTATEFYYRHLQNDVHYVVVDAATIVQTVEAIEADPARQERLRRGARAFYDAHLAAPRLIDRWRAVLEALALRQDVEPPKIDNSSACTCDHRLATRYRACSTCLHLEDTEMAYFMGILKKPKRPRAPDPDDVVGLARDILAAKTLEAARAVARAFVGQN</sequence>
<keyword evidence="2" id="KW-0808">Transferase</keyword>
<dbReference type="PANTHER" id="PTHR12203:SF35">
    <property type="entry name" value="PROTEIN O-GLUCOSYLTRANSFERASE 1"/>
    <property type="match status" value="1"/>
</dbReference>
<evidence type="ECO:0000256" key="2">
    <source>
        <dbReference type="ARBA" id="ARBA00022679"/>
    </source>
</evidence>
<organism evidence="6 7">
    <name type="scientific">Pelagomonas calceolata</name>
    <dbReference type="NCBI Taxonomy" id="35677"/>
    <lineage>
        <taxon>Eukaryota</taxon>
        <taxon>Sar</taxon>
        <taxon>Stramenopiles</taxon>
        <taxon>Ochrophyta</taxon>
        <taxon>Pelagophyceae</taxon>
        <taxon>Pelagomonadales</taxon>
        <taxon>Pelagomonadaceae</taxon>
        <taxon>Pelagomonas</taxon>
    </lineage>
</organism>
<dbReference type="AlphaFoldDB" id="A0A8J2S9Y0"/>
<evidence type="ECO:0000256" key="1">
    <source>
        <dbReference type="ARBA" id="ARBA00010118"/>
    </source>
</evidence>
<dbReference type="Pfam" id="PF05686">
    <property type="entry name" value="Glyco_transf_90"/>
    <property type="match status" value="1"/>
</dbReference>
<protein>
    <recommendedName>
        <fullName evidence="5">Glycosyl transferase CAP10 domain-containing protein</fullName>
    </recommendedName>
</protein>
<dbReference type="SMART" id="SM00672">
    <property type="entry name" value="CAP10"/>
    <property type="match status" value="1"/>
</dbReference>
<feature type="compositionally biased region" description="Low complexity" evidence="3">
    <location>
        <begin position="50"/>
        <end position="66"/>
    </location>
</feature>
<feature type="chain" id="PRO_5035194149" description="Glycosyl transferase CAP10 domain-containing protein" evidence="4">
    <location>
        <begin position="17"/>
        <end position="529"/>
    </location>
</feature>
<dbReference type="GO" id="GO:0016740">
    <property type="term" value="F:transferase activity"/>
    <property type="evidence" value="ECO:0007669"/>
    <property type="project" value="UniProtKB-KW"/>
</dbReference>
<feature type="compositionally biased region" description="Low complexity" evidence="3">
    <location>
        <begin position="32"/>
        <end position="41"/>
    </location>
</feature>
<dbReference type="OrthoDB" id="202415at2759"/>
<keyword evidence="7" id="KW-1185">Reference proteome</keyword>
<dbReference type="EMBL" id="CAKKNE010000002">
    <property type="protein sequence ID" value="CAH0367295.1"/>
    <property type="molecule type" value="Genomic_DNA"/>
</dbReference>